<dbReference type="GO" id="GO:0016872">
    <property type="term" value="F:intramolecular lyase activity"/>
    <property type="evidence" value="ECO:0007669"/>
    <property type="project" value="InterPro"/>
</dbReference>
<dbReference type="PANTHER" id="PTHR47698:SF2">
    <property type="entry name" value="FATTY-ACID-BINDING PROTEIN 3, CHLOROPLASTIC"/>
    <property type="match status" value="1"/>
</dbReference>
<keyword evidence="5" id="KW-0413">Isomerase</keyword>
<dbReference type="InterPro" id="IPR016089">
    <property type="entry name" value="Chalcone_isomerase_bundle_sf"/>
</dbReference>
<dbReference type="Gene3D" id="1.10.890.20">
    <property type="match status" value="1"/>
</dbReference>
<dbReference type="Gene3D" id="3.50.70.10">
    <property type="match status" value="1"/>
</dbReference>
<dbReference type="EMBL" id="DF237390">
    <property type="protein sequence ID" value="GAQ88583.1"/>
    <property type="molecule type" value="Genomic_DNA"/>
</dbReference>
<reference evidence="5 6" key="1">
    <citation type="journal article" date="2014" name="Nat. Commun.">
        <title>Klebsormidium flaccidum genome reveals primary factors for plant terrestrial adaptation.</title>
        <authorList>
            <person name="Hori K."/>
            <person name="Maruyama F."/>
            <person name="Fujisawa T."/>
            <person name="Togashi T."/>
            <person name="Yamamoto N."/>
            <person name="Seo M."/>
            <person name="Sato S."/>
            <person name="Yamada T."/>
            <person name="Mori H."/>
            <person name="Tajima N."/>
            <person name="Moriyama T."/>
            <person name="Ikeuchi M."/>
            <person name="Watanabe M."/>
            <person name="Wada H."/>
            <person name="Kobayashi K."/>
            <person name="Saito M."/>
            <person name="Masuda T."/>
            <person name="Sasaki-Sekimoto Y."/>
            <person name="Mashiguchi K."/>
            <person name="Awai K."/>
            <person name="Shimojima M."/>
            <person name="Masuda S."/>
            <person name="Iwai M."/>
            <person name="Nobusawa T."/>
            <person name="Narise T."/>
            <person name="Kondo S."/>
            <person name="Saito H."/>
            <person name="Sato R."/>
            <person name="Murakawa M."/>
            <person name="Ihara Y."/>
            <person name="Oshima-Yamada Y."/>
            <person name="Ohtaka K."/>
            <person name="Satoh M."/>
            <person name="Sonobe K."/>
            <person name="Ishii M."/>
            <person name="Ohtani R."/>
            <person name="Kanamori-Sato M."/>
            <person name="Honoki R."/>
            <person name="Miyazaki D."/>
            <person name="Mochizuki H."/>
            <person name="Umetsu J."/>
            <person name="Higashi K."/>
            <person name="Shibata D."/>
            <person name="Kamiya Y."/>
            <person name="Sato N."/>
            <person name="Nakamura Y."/>
            <person name="Tabata S."/>
            <person name="Ida S."/>
            <person name="Kurokawa K."/>
            <person name="Ohta H."/>
        </authorList>
    </citation>
    <scope>NUCLEOTIDE SEQUENCE [LARGE SCALE GENOMIC DNA]</scope>
    <source>
        <strain evidence="5 6">NIES-2285</strain>
    </source>
</reference>
<evidence type="ECO:0000256" key="3">
    <source>
        <dbReference type="SAM" id="MobiDB-lite"/>
    </source>
</evidence>
<evidence type="ECO:0000256" key="2">
    <source>
        <dbReference type="RuleBase" id="RU361158"/>
    </source>
</evidence>
<evidence type="ECO:0000313" key="5">
    <source>
        <dbReference type="EMBL" id="GAQ88583.1"/>
    </source>
</evidence>
<feature type="region of interest" description="Disordered" evidence="3">
    <location>
        <begin position="1"/>
        <end position="26"/>
    </location>
</feature>
<dbReference type="SUPFAM" id="SSF54626">
    <property type="entry name" value="Chalcone isomerase"/>
    <property type="match status" value="1"/>
</dbReference>
<dbReference type="AlphaFoldDB" id="A0A1Y1IDB9"/>
<dbReference type="InterPro" id="IPR016087">
    <property type="entry name" value="Chalcone_isomerase"/>
</dbReference>
<feature type="domain" description="Chalcone isomerase" evidence="4">
    <location>
        <begin position="47"/>
        <end position="241"/>
    </location>
</feature>
<organism evidence="5 6">
    <name type="scientific">Klebsormidium nitens</name>
    <name type="common">Green alga</name>
    <name type="synonym">Ulothrix nitens</name>
    <dbReference type="NCBI Taxonomy" id="105231"/>
    <lineage>
        <taxon>Eukaryota</taxon>
        <taxon>Viridiplantae</taxon>
        <taxon>Streptophyta</taxon>
        <taxon>Klebsormidiophyceae</taxon>
        <taxon>Klebsormidiales</taxon>
        <taxon>Klebsormidiaceae</taxon>
        <taxon>Klebsormidium</taxon>
    </lineage>
</organism>
<comment type="similarity">
    <text evidence="1 2">Belongs to the chalcone isomerase family.</text>
</comment>
<proteinExistence type="inferred from homology"/>
<dbReference type="Pfam" id="PF02431">
    <property type="entry name" value="Chalcone"/>
    <property type="match status" value="1"/>
</dbReference>
<evidence type="ECO:0000313" key="6">
    <source>
        <dbReference type="Proteomes" id="UP000054558"/>
    </source>
</evidence>
<dbReference type="Proteomes" id="UP000054558">
    <property type="component" value="Unassembled WGS sequence"/>
</dbReference>
<gene>
    <name evidence="5" type="ORF">KFL_004410110</name>
</gene>
<dbReference type="OMA" id="FIFLTWP"/>
<feature type="compositionally biased region" description="Basic and acidic residues" evidence="3">
    <location>
        <begin position="1"/>
        <end position="13"/>
    </location>
</feature>
<evidence type="ECO:0000256" key="1">
    <source>
        <dbReference type="ARBA" id="ARBA00007166"/>
    </source>
</evidence>
<dbReference type="OrthoDB" id="18193at2759"/>
<dbReference type="PANTHER" id="PTHR47698">
    <property type="entry name" value="FATTY-ACID-BINDING PROTEIN 3, CHLOROPLASTIC"/>
    <property type="match status" value="1"/>
</dbReference>
<protein>
    <recommendedName>
        <fullName evidence="2">Chalcone-flavonone isomerase family protein</fullName>
    </recommendedName>
</protein>
<evidence type="ECO:0000259" key="4">
    <source>
        <dbReference type="Pfam" id="PF02431"/>
    </source>
</evidence>
<accession>A0A1Y1IDB9</accession>
<keyword evidence="6" id="KW-1185">Reference proteome</keyword>
<dbReference type="InterPro" id="IPR016088">
    <property type="entry name" value="Chalcone_isomerase_3-sand"/>
</dbReference>
<dbReference type="InterPro" id="IPR036298">
    <property type="entry name" value="Chalcone_isomerase_sf"/>
</dbReference>
<sequence>MWGGNVHKEEAGQSRRLHWRQGTSKPGAIVATAEAAVETKMEPATGVKFAKQSVTPGSDELELLGAGVREKKVVLVNVKVYAVAFYVGDRGIHKLGPWRHTSADQLKKDENFYKLLADGDFAKQLQIVLARDVTGDQFYGALEEALAPRVAAAGAGADGQAAMGQFGNVFKGKSLKKGTGIFLSFEKPDILHIGVVDDASTLQPPENTEASIASGPLIKALFDVFLGPNAVSPSLRESIADGAAEFLA</sequence>
<name>A0A1Y1IDB9_KLENI</name>